<reference evidence="1 2" key="1">
    <citation type="submission" date="2019-02" db="EMBL/GenBank/DDBJ databases">
        <title>Deep-cultivation of Planctomycetes and their phenomic and genomic characterization uncovers novel biology.</title>
        <authorList>
            <person name="Wiegand S."/>
            <person name="Jogler M."/>
            <person name="Boedeker C."/>
            <person name="Pinto D."/>
            <person name="Vollmers J."/>
            <person name="Rivas-Marin E."/>
            <person name="Kohn T."/>
            <person name="Peeters S.H."/>
            <person name="Heuer A."/>
            <person name="Rast P."/>
            <person name="Oberbeckmann S."/>
            <person name="Bunk B."/>
            <person name="Jeske O."/>
            <person name="Meyerdierks A."/>
            <person name="Storesund J.E."/>
            <person name="Kallscheuer N."/>
            <person name="Luecker S."/>
            <person name="Lage O.M."/>
            <person name="Pohl T."/>
            <person name="Merkel B.J."/>
            <person name="Hornburger P."/>
            <person name="Mueller R.-W."/>
            <person name="Bruemmer F."/>
            <person name="Labrenz M."/>
            <person name="Spormann A.M."/>
            <person name="Op den Camp H."/>
            <person name="Overmann J."/>
            <person name="Amann R."/>
            <person name="Jetten M.S.M."/>
            <person name="Mascher T."/>
            <person name="Medema M.H."/>
            <person name="Devos D.P."/>
            <person name="Kaster A.-K."/>
            <person name="Ovreas L."/>
            <person name="Rohde M."/>
            <person name="Galperin M.Y."/>
            <person name="Jogler C."/>
        </authorList>
    </citation>
    <scope>NUCLEOTIDE SEQUENCE [LARGE SCALE GENOMIC DNA]</scope>
    <source>
        <strain evidence="1 2">ETA_A8</strain>
    </source>
</reference>
<evidence type="ECO:0000313" key="2">
    <source>
        <dbReference type="Proteomes" id="UP000315017"/>
    </source>
</evidence>
<dbReference type="EMBL" id="CP036274">
    <property type="protein sequence ID" value="QDU27774.1"/>
    <property type="molecule type" value="Genomic_DNA"/>
</dbReference>
<proteinExistence type="predicted"/>
<gene>
    <name evidence="1" type="ORF">ETAA8_28650</name>
</gene>
<sequence length="155" mass="17541">MDERIYDIGEAAHSSEAYYSNVYFDNSNLVIPYVNFGLVEHPLNPRSDRAIYVDFAYILCTGLVYLKVLSGVLLGRREDAGHILYFGGLQMDGPPELIDFEVGCKSAYVYLLPDSRLSNSIWVAVDGPLRNLDAETVAAFFRAERMPESIRRFMD</sequence>
<organism evidence="1 2">
    <name type="scientific">Anatilimnocola aggregata</name>
    <dbReference type="NCBI Taxonomy" id="2528021"/>
    <lineage>
        <taxon>Bacteria</taxon>
        <taxon>Pseudomonadati</taxon>
        <taxon>Planctomycetota</taxon>
        <taxon>Planctomycetia</taxon>
        <taxon>Pirellulales</taxon>
        <taxon>Pirellulaceae</taxon>
        <taxon>Anatilimnocola</taxon>
    </lineage>
</organism>
<dbReference type="AlphaFoldDB" id="A0A517YC24"/>
<evidence type="ECO:0000313" key="1">
    <source>
        <dbReference type="EMBL" id="QDU27774.1"/>
    </source>
</evidence>
<name>A0A517YC24_9BACT</name>
<dbReference type="KEGG" id="aagg:ETAA8_28650"/>
<protein>
    <submittedName>
        <fullName evidence="1">Uncharacterized protein</fullName>
    </submittedName>
</protein>
<keyword evidence="2" id="KW-1185">Reference proteome</keyword>
<dbReference type="Proteomes" id="UP000315017">
    <property type="component" value="Chromosome"/>
</dbReference>
<accession>A0A517YC24</accession>